<dbReference type="GO" id="GO:0046872">
    <property type="term" value="F:metal ion binding"/>
    <property type="evidence" value="ECO:0007669"/>
    <property type="project" value="UniProtKB-UniRule"/>
</dbReference>
<reference evidence="4" key="1">
    <citation type="journal article" date="2020" name="mSystems">
        <title>Genome- and Community-Level Interaction Insights into Carbon Utilization and Element Cycling Functions of Hydrothermarchaeota in Hydrothermal Sediment.</title>
        <authorList>
            <person name="Zhou Z."/>
            <person name="Liu Y."/>
            <person name="Xu W."/>
            <person name="Pan J."/>
            <person name="Luo Z.H."/>
            <person name="Li M."/>
        </authorList>
    </citation>
    <scope>NUCLEOTIDE SEQUENCE [LARGE SCALE GENOMIC DNA]</scope>
    <source>
        <strain evidence="4">SpSt-464</strain>
    </source>
</reference>
<dbReference type="Gene3D" id="3.80.30.20">
    <property type="entry name" value="tm_1862 like domain"/>
    <property type="match status" value="1"/>
</dbReference>
<evidence type="ECO:0000313" key="4">
    <source>
        <dbReference type="EMBL" id="HFK24091.1"/>
    </source>
</evidence>
<dbReference type="SFLD" id="SFLDS00029">
    <property type="entry name" value="Radical_SAM"/>
    <property type="match status" value="1"/>
</dbReference>
<proteinExistence type="inferred from homology"/>
<dbReference type="InterPro" id="IPR007197">
    <property type="entry name" value="rSAM"/>
</dbReference>
<dbReference type="Pfam" id="PF06969">
    <property type="entry name" value="HemN_C"/>
    <property type="match status" value="1"/>
</dbReference>
<dbReference type="AlphaFoldDB" id="A0A7C3J6L4"/>
<comment type="subcellular location">
    <subcellularLocation>
        <location evidence="2">Cytoplasm</location>
    </subcellularLocation>
</comment>
<keyword evidence="2" id="KW-0949">S-adenosyl-L-methionine</keyword>
<dbReference type="EMBL" id="DSTT01000005">
    <property type="protein sequence ID" value="HFK24091.1"/>
    <property type="molecule type" value="Genomic_DNA"/>
</dbReference>
<organism evidence="4">
    <name type="scientific">candidate division WOR-3 bacterium</name>
    <dbReference type="NCBI Taxonomy" id="2052148"/>
    <lineage>
        <taxon>Bacteria</taxon>
        <taxon>Bacteria division WOR-3</taxon>
    </lineage>
</organism>
<keyword evidence="2" id="KW-0004">4Fe-4S</keyword>
<evidence type="ECO:0000256" key="2">
    <source>
        <dbReference type="RuleBase" id="RU364116"/>
    </source>
</evidence>
<dbReference type="GO" id="GO:0004109">
    <property type="term" value="F:coproporphyrinogen oxidase activity"/>
    <property type="evidence" value="ECO:0007669"/>
    <property type="project" value="InterPro"/>
</dbReference>
<dbReference type="PANTHER" id="PTHR13932">
    <property type="entry name" value="COPROPORPHYRINIGEN III OXIDASE"/>
    <property type="match status" value="1"/>
</dbReference>
<dbReference type="PROSITE" id="PS51918">
    <property type="entry name" value="RADICAL_SAM"/>
    <property type="match status" value="1"/>
</dbReference>
<dbReference type="NCBIfam" id="TIGR00539">
    <property type="entry name" value="hemN_rel"/>
    <property type="match status" value="1"/>
</dbReference>
<dbReference type="GO" id="GO:0006779">
    <property type="term" value="P:porphyrin-containing compound biosynthetic process"/>
    <property type="evidence" value="ECO:0007669"/>
    <property type="project" value="InterPro"/>
</dbReference>
<keyword evidence="2" id="KW-0479">Metal-binding</keyword>
<dbReference type="InterPro" id="IPR004559">
    <property type="entry name" value="HemW-like"/>
</dbReference>
<name>A0A7C3J6L4_UNCW3</name>
<comment type="caution">
    <text evidence="4">The sequence shown here is derived from an EMBL/GenBank/DDBJ whole genome shotgun (WGS) entry which is preliminary data.</text>
</comment>
<dbReference type="InterPro" id="IPR023404">
    <property type="entry name" value="rSAM_horseshoe"/>
</dbReference>
<dbReference type="InterPro" id="IPR058240">
    <property type="entry name" value="rSAM_sf"/>
</dbReference>
<comment type="similarity">
    <text evidence="1">Belongs to the anaerobic coproporphyrinogen-III oxidase family. HemW subfamily.</text>
</comment>
<dbReference type="InterPro" id="IPR010723">
    <property type="entry name" value="HemN_C"/>
</dbReference>
<dbReference type="SFLD" id="SFLDF00562">
    <property type="entry name" value="HemN-like__clustered_with_heat"/>
    <property type="match status" value="1"/>
</dbReference>
<dbReference type="InterPro" id="IPR034505">
    <property type="entry name" value="Coproporphyrinogen-III_oxidase"/>
</dbReference>
<keyword evidence="2" id="KW-0408">Iron</keyword>
<dbReference type="Pfam" id="PF04055">
    <property type="entry name" value="Radical_SAM"/>
    <property type="match status" value="1"/>
</dbReference>
<keyword evidence="2" id="KW-0143">Chaperone</keyword>
<evidence type="ECO:0000259" key="3">
    <source>
        <dbReference type="PROSITE" id="PS51918"/>
    </source>
</evidence>
<accession>A0A7C3J6L4</accession>
<dbReference type="GO" id="GO:0051539">
    <property type="term" value="F:4 iron, 4 sulfur cluster binding"/>
    <property type="evidence" value="ECO:0007669"/>
    <property type="project" value="UniProtKB-UniRule"/>
</dbReference>
<sequence length="352" mass="41516">MMNNKGIYIHIPFCKSKCFYCNFVSGKFDDIVIKKYFESLLFEINDRKKIFEKVDTIYFGGGTPSFVDKKYIKDVMDVLKENYDLKNVKEVTIEMNPESIDKEKLNFYKEIGFNRFSLGVQSFNDDLLKVLGRVSDSEKIFKSLSCFEKEDNLSVDFIYGITGYFIDISPVKDFPIKHISSYLLTLEEGSKLYNSFLEKDDVWDEYFYLLEKLKEFGFLRYEVSNFSKEGYRSLHNLSYWDTSSVYIGYGVSAASYDGKERMKNSDNIKLYMKGYMESMQREFIDEDKRNLEYLMLGLRKSEGILYDEKFLNVVDKDKVNYFIDEGYLKIENGRISCTDIGFLILNRILREI</sequence>
<comment type="function">
    <text evidence="2">Probably acts as a heme chaperone, transferring heme to an unknown acceptor. Binds one molecule of heme per monomer, possibly covalently. Binds 1 [4Fe-4S] cluster. The cluster is coordinated with 3 cysteines and an exchangeable S-adenosyl-L-methionine.</text>
</comment>
<dbReference type="SUPFAM" id="SSF102114">
    <property type="entry name" value="Radical SAM enzymes"/>
    <property type="match status" value="1"/>
</dbReference>
<protein>
    <recommendedName>
        <fullName evidence="2">Heme chaperone HemW</fullName>
    </recommendedName>
</protein>
<dbReference type="SFLD" id="SFLDG01065">
    <property type="entry name" value="anaerobic_coproporphyrinogen-I"/>
    <property type="match status" value="1"/>
</dbReference>
<evidence type="ECO:0000256" key="1">
    <source>
        <dbReference type="ARBA" id="ARBA00006100"/>
    </source>
</evidence>
<dbReference type="SMART" id="SM00729">
    <property type="entry name" value="Elp3"/>
    <property type="match status" value="1"/>
</dbReference>
<dbReference type="InterPro" id="IPR006638">
    <property type="entry name" value="Elp3/MiaA/NifB-like_rSAM"/>
</dbReference>
<dbReference type="GO" id="GO:0005737">
    <property type="term" value="C:cytoplasm"/>
    <property type="evidence" value="ECO:0007669"/>
    <property type="project" value="UniProtKB-SubCell"/>
</dbReference>
<gene>
    <name evidence="4" type="primary">hemW</name>
    <name evidence="4" type="ORF">ENS15_05510</name>
</gene>
<dbReference type="PANTHER" id="PTHR13932:SF5">
    <property type="entry name" value="RADICAL S-ADENOSYL METHIONINE DOMAIN-CONTAINING PROTEIN 1, MITOCHONDRIAL"/>
    <property type="match status" value="1"/>
</dbReference>
<keyword evidence="2" id="KW-0349">Heme</keyword>
<keyword evidence="2" id="KW-0963">Cytoplasm</keyword>
<feature type="domain" description="Radical SAM core" evidence="3">
    <location>
        <begin position="1"/>
        <end position="219"/>
    </location>
</feature>
<keyword evidence="2" id="KW-0411">Iron-sulfur</keyword>